<sequence length="531" mass="60974">MNVHDNLDFCESCKEYVNTFRCPGATDGIISKKRSIRRKSKAPYFTKFLTLTIFIWICQHYHTSTFSKSMDKKNDIEGISDFRYNRIVTEIENLESKKKKMDKSGNRENTILKRKTDYKDDYKSEKKEEGENTDIEGVEAECVKAENARKENTETQNIESGNVEEGSKVREKKSETENVGIKKLLSKYKNRYKSAFSGMKRMLLGYKDSYESEMEGLKKDMASSMELVNNKSEISQMGSTYSESKDLGNVPFGVEKENIKAESAEKKNVEAEHVRVKRVERNNKELQGKLTEIAEVQRIETENVKIENADSERSYLGGIGIGNVLLNNKKRRKSSESPFSSIKKLLSDYKSSYKSHSAGLKKMACPSKESVNKEPNNHNCYSEIAKLDKKDNSKSERIRIKKMFSKYKRSCKSQYKGVRKKLSHYKDNYESHIPGLRKKRIRKKYCGKGHPESGEDIDSDESDSNDSDSSESDSDESDSSDSDSSESNNDDSDNDKSDEDKPYKDKLDRDKSHNNVCEKELKKKDIITKKL</sequence>
<accession>A0A1A8XAW6</accession>
<dbReference type="Proteomes" id="UP000078546">
    <property type="component" value="Unassembled WGS sequence"/>
</dbReference>
<feature type="coiled-coil region" evidence="1">
    <location>
        <begin position="254"/>
        <end position="296"/>
    </location>
</feature>
<feature type="compositionally biased region" description="Basic residues" evidence="2">
    <location>
        <begin position="435"/>
        <end position="447"/>
    </location>
</feature>
<protein>
    <submittedName>
        <fullName evidence="3">Uncharacterized protein</fullName>
    </submittedName>
</protein>
<evidence type="ECO:0000256" key="1">
    <source>
        <dbReference type="SAM" id="Coils"/>
    </source>
</evidence>
<proteinExistence type="predicted"/>
<name>A0A1A8XAW6_PLAOA</name>
<keyword evidence="1" id="KW-0175">Coiled coil</keyword>
<evidence type="ECO:0000256" key="2">
    <source>
        <dbReference type="SAM" id="MobiDB-lite"/>
    </source>
</evidence>
<organism evidence="3 4">
    <name type="scientific">Plasmodium ovale curtisi</name>
    <dbReference type="NCBI Taxonomy" id="864141"/>
    <lineage>
        <taxon>Eukaryota</taxon>
        <taxon>Sar</taxon>
        <taxon>Alveolata</taxon>
        <taxon>Apicomplexa</taxon>
        <taxon>Aconoidasida</taxon>
        <taxon>Haemosporida</taxon>
        <taxon>Plasmodiidae</taxon>
        <taxon>Plasmodium</taxon>
        <taxon>Plasmodium (Plasmodium)</taxon>
    </lineage>
</organism>
<reference evidence="4" key="1">
    <citation type="submission" date="2016-05" db="EMBL/GenBank/DDBJ databases">
        <authorList>
            <person name="Naeem Raeece"/>
        </authorList>
    </citation>
    <scope>NUCLEOTIDE SEQUENCE [LARGE SCALE GENOMIC DNA]</scope>
</reference>
<evidence type="ECO:0000313" key="4">
    <source>
        <dbReference type="Proteomes" id="UP000078546"/>
    </source>
</evidence>
<feature type="compositionally biased region" description="Acidic residues" evidence="2">
    <location>
        <begin position="454"/>
        <end position="493"/>
    </location>
</feature>
<gene>
    <name evidence="3" type="ORF">POVCU1_076320</name>
</gene>
<evidence type="ECO:0000313" key="3">
    <source>
        <dbReference type="EMBL" id="SBT02388.1"/>
    </source>
</evidence>
<dbReference type="EMBL" id="FLQV01003366">
    <property type="protein sequence ID" value="SBT02388.1"/>
    <property type="molecule type" value="Genomic_DNA"/>
</dbReference>
<dbReference type="VEuPathDB" id="PlasmoDB:PocGH01_00062300"/>
<dbReference type="AlphaFoldDB" id="A0A1A8XAW6"/>
<feature type="region of interest" description="Disordered" evidence="2">
    <location>
        <begin position="429"/>
        <end position="531"/>
    </location>
</feature>
<feature type="compositionally biased region" description="Basic and acidic residues" evidence="2">
    <location>
        <begin position="494"/>
        <end position="531"/>
    </location>
</feature>